<reference evidence="3" key="1">
    <citation type="submission" date="2016-11" db="EMBL/GenBank/DDBJ databases">
        <authorList>
            <person name="Varghese N."/>
            <person name="Submissions S."/>
        </authorList>
    </citation>
    <scope>NUCLEOTIDE SEQUENCE [LARGE SCALE GENOMIC DNA]</scope>
    <source>
        <strain evidence="3">CGMCC 1.8863</strain>
    </source>
</reference>
<keyword evidence="1" id="KW-0472">Membrane</keyword>
<name>A0A1M6EBV4_9FLAO</name>
<feature type="transmembrane region" description="Helical" evidence="1">
    <location>
        <begin position="15"/>
        <end position="34"/>
    </location>
</feature>
<gene>
    <name evidence="2" type="ORF">SAMN04487911_10698</name>
</gene>
<dbReference type="EMBL" id="FQYX01000006">
    <property type="protein sequence ID" value="SHI82859.1"/>
    <property type="molecule type" value="Genomic_DNA"/>
</dbReference>
<organism evidence="2 3">
    <name type="scientific">Arenibacter nanhaiticus</name>
    <dbReference type="NCBI Taxonomy" id="558155"/>
    <lineage>
        <taxon>Bacteria</taxon>
        <taxon>Pseudomonadati</taxon>
        <taxon>Bacteroidota</taxon>
        <taxon>Flavobacteriia</taxon>
        <taxon>Flavobacteriales</taxon>
        <taxon>Flavobacteriaceae</taxon>
        <taxon>Arenibacter</taxon>
    </lineage>
</organism>
<evidence type="ECO:0000313" key="3">
    <source>
        <dbReference type="Proteomes" id="UP000184231"/>
    </source>
</evidence>
<dbReference type="OrthoDB" id="1122768at2"/>
<keyword evidence="1" id="KW-0812">Transmembrane</keyword>
<sequence length="177" mass="19329">MTQTEDIKPKTGKFALHYGLVLGALSVVFALMLYSMDMHYQGGFMVLGISVVLSISCILLGMIQYKRANHDFMSFGEGLKIGVGVCLVGGVIGIIFNQIMAGIIDPEMMAKAAEYQKGLLLETTKMTPDQIDAQLEMGKKFSTPSMQIIFGLIFSVVLGFLLSLIPALILKKQETIQ</sequence>
<feature type="transmembrane region" description="Helical" evidence="1">
    <location>
        <begin position="40"/>
        <end position="60"/>
    </location>
</feature>
<protein>
    <recommendedName>
        <fullName evidence="4">DUF4199 domain-containing protein</fullName>
    </recommendedName>
</protein>
<proteinExistence type="predicted"/>
<evidence type="ECO:0000313" key="2">
    <source>
        <dbReference type="EMBL" id="SHI82859.1"/>
    </source>
</evidence>
<evidence type="ECO:0008006" key="4">
    <source>
        <dbReference type="Google" id="ProtNLM"/>
    </source>
</evidence>
<accession>A0A1M6EBV4</accession>
<evidence type="ECO:0000256" key="1">
    <source>
        <dbReference type="SAM" id="Phobius"/>
    </source>
</evidence>
<dbReference type="Proteomes" id="UP000184231">
    <property type="component" value="Unassembled WGS sequence"/>
</dbReference>
<feature type="transmembrane region" description="Helical" evidence="1">
    <location>
        <begin position="81"/>
        <end position="104"/>
    </location>
</feature>
<dbReference type="RefSeq" id="WP_072763705.1">
    <property type="nucleotide sequence ID" value="NZ_FQYX01000006.1"/>
</dbReference>
<dbReference type="STRING" id="558155.SAMN04487911_10698"/>
<dbReference type="AlphaFoldDB" id="A0A1M6EBV4"/>
<dbReference type="InterPro" id="IPR025250">
    <property type="entry name" value="DUF4199"/>
</dbReference>
<feature type="transmembrane region" description="Helical" evidence="1">
    <location>
        <begin position="148"/>
        <end position="170"/>
    </location>
</feature>
<dbReference type="Pfam" id="PF13858">
    <property type="entry name" value="DUF4199"/>
    <property type="match status" value="1"/>
</dbReference>
<keyword evidence="1" id="KW-1133">Transmembrane helix</keyword>
<keyword evidence="3" id="KW-1185">Reference proteome</keyword>